<reference evidence="1" key="2">
    <citation type="journal article" date="2015" name="Data Brief">
        <title>Shoot transcriptome of the giant reed, Arundo donax.</title>
        <authorList>
            <person name="Barrero R.A."/>
            <person name="Guerrero F.D."/>
            <person name="Moolhuijzen P."/>
            <person name="Goolsby J.A."/>
            <person name="Tidwell J."/>
            <person name="Bellgard S.E."/>
            <person name="Bellgard M.I."/>
        </authorList>
    </citation>
    <scope>NUCLEOTIDE SEQUENCE</scope>
    <source>
        <tissue evidence="1">Shoot tissue taken approximately 20 cm above the soil surface</tissue>
    </source>
</reference>
<proteinExistence type="predicted"/>
<dbReference type="EMBL" id="GBRH01257456">
    <property type="protein sequence ID" value="JAD40439.1"/>
    <property type="molecule type" value="Transcribed_RNA"/>
</dbReference>
<organism evidence="1">
    <name type="scientific">Arundo donax</name>
    <name type="common">Giant reed</name>
    <name type="synonym">Donax arundinaceus</name>
    <dbReference type="NCBI Taxonomy" id="35708"/>
    <lineage>
        <taxon>Eukaryota</taxon>
        <taxon>Viridiplantae</taxon>
        <taxon>Streptophyta</taxon>
        <taxon>Embryophyta</taxon>
        <taxon>Tracheophyta</taxon>
        <taxon>Spermatophyta</taxon>
        <taxon>Magnoliopsida</taxon>
        <taxon>Liliopsida</taxon>
        <taxon>Poales</taxon>
        <taxon>Poaceae</taxon>
        <taxon>PACMAD clade</taxon>
        <taxon>Arundinoideae</taxon>
        <taxon>Arundineae</taxon>
        <taxon>Arundo</taxon>
    </lineage>
</organism>
<accession>A0A0A8ZM03</accession>
<reference evidence="1" key="1">
    <citation type="submission" date="2014-09" db="EMBL/GenBank/DDBJ databases">
        <authorList>
            <person name="Magalhaes I.L.F."/>
            <person name="Oliveira U."/>
            <person name="Santos F.R."/>
            <person name="Vidigal T.H.D.A."/>
            <person name="Brescovit A.D."/>
            <person name="Santos A.J."/>
        </authorList>
    </citation>
    <scope>NUCLEOTIDE SEQUENCE</scope>
    <source>
        <tissue evidence="1">Shoot tissue taken approximately 20 cm above the soil surface</tissue>
    </source>
</reference>
<name>A0A0A8ZM03_ARUDO</name>
<protein>
    <submittedName>
        <fullName evidence="1">Uncharacterized protein</fullName>
    </submittedName>
</protein>
<sequence>MSFSISILSYLLVVELDLPSISLGGTK</sequence>
<evidence type="ECO:0000313" key="1">
    <source>
        <dbReference type="EMBL" id="JAD40439.1"/>
    </source>
</evidence>
<dbReference type="AlphaFoldDB" id="A0A0A8ZM03"/>